<gene>
    <name evidence="2" type="ORF">JJQ90_17370</name>
</gene>
<name>A0ABS6HCV7_9PROT</name>
<proteinExistence type="predicted"/>
<evidence type="ECO:0000313" key="2">
    <source>
        <dbReference type="EMBL" id="MBU8545498.1"/>
    </source>
</evidence>
<sequence>MRKLFPILMLLALGTPVAAQDAASRGRPMQEMRGGCDNFAIDLRREFSVWDAAPQRLTAAPAEPAADAVAVRASQPAEITLLPDGAYRLAPQAGQDRRAEGRFGGEVTVEIPAAGQWRVSAGPGGVWYDLMGPQGPLHDPRFEMQTRCTSIFKTVVFAVPEPGRYRLAINGNANAVLRILVSPEP</sequence>
<reference evidence="2 3" key="1">
    <citation type="submission" date="2021-01" db="EMBL/GenBank/DDBJ databases">
        <title>Roseomonas sp. nov, a bacterium isolated from an oil production mixture in Yumen Oilfield.</title>
        <authorList>
            <person name="Wu D."/>
        </authorList>
    </citation>
    <scope>NUCLEOTIDE SEQUENCE [LARGE SCALE GENOMIC DNA]</scope>
    <source>
        <strain evidence="2 3">ROY-5-3</strain>
    </source>
</reference>
<evidence type="ECO:0000256" key="1">
    <source>
        <dbReference type="SAM" id="SignalP"/>
    </source>
</evidence>
<dbReference type="RefSeq" id="WP_216877502.1">
    <property type="nucleotide sequence ID" value="NZ_JAERQM010000005.1"/>
</dbReference>
<feature type="signal peptide" evidence="1">
    <location>
        <begin position="1"/>
        <end position="19"/>
    </location>
</feature>
<dbReference type="Proteomes" id="UP000689967">
    <property type="component" value="Unassembled WGS sequence"/>
</dbReference>
<keyword evidence="1" id="KW-0732">Signal</keyword>
<dbReference type="EMBL" id="JAERQM010000005">
    <property type="protein sequence ID" value="MBU8545498.1"/>
    <property type="molecule type" value="Genomic_DNA"/>
</dbReference>
<evidence type="ECO:0008006" key="4">
    <source>
        <dbReference type="Google" id="ProtNLM"/>
    </source>
</evidence>
<keyword evidence="3" id="KW-1185">Reference proteome</keyword>
<feature type="chain" id="PRO_5045639525" description="Homogentisate 1,2-dioxygenase" evidence="1">
    <location>
        <begin position="20"/>
        <end position="185"/>
    </location>
</feature>
<accession>A0ABS6HCV7</accession>
<comment type="caution">
    <text evidence="2">The sequence shown here is derived from an EMBL/GenBank/DDBJ whole genome shotgun (WGS) entry which is preliminary data.</text>
</comment>
<protein>
    <recommendedName>
        <fullName evidence="4">Homogentisate 1,2-dioxygenase</fullName>
    </recommendedName>
</protein>
<organism evidence="2 3">
    <name type="scientific">Falsiroseomonas oleicola</name>
    <dbReference type="NCBI Taxonomy" id="2801474"/>
    <lineage>
        <taxon>Bacteria</taxon>
        <taxon>Pseudomonadati</taxon>
        <taxon>Pseudomonadota</taxon>
        <taxon>Alphaproteobacteria</taxon>
        <taxon>Acetobacterales</taxon>
        <taxon>Roseomonadaceae</taxon>
        <taxon>Falsiroseomonas</taxon>
    </lineage>
</organism>
<evidence type="ECO:0000313" key="3">
    <source>
        <dbReference type="Proteomes" id="UP000689967"/>
    </source>
</evidence>